<accession>A0A6N9NHP8</accession>
<dbReference type="Pfam" id="PF02494">
    <property type="entry name" value="HYR"/>
    <property type="match status" value="3"/>
</dbReference>
<dbReference type="Proteomes" id="UP000470771">
    <property type="component" value="Unassembled WGS sequence"/>
</dbReference>
<dbReference type="RefSeq" id="WP_160633159.1">
    <property type="nucleotide sequence ID" value="NZ_WWNE01000007.1"/>
</dbReference>
<dbReference type="PANTHER" id="PTHR24273:SF32">
    <property type="entry name" value="HYALIN"/>
    <property type="match status" value="1"/>
</dbReference>
<dbReference type="Pfam" id="PF13573">
    <property type="entry name" value="SprB"/>
    <property type="match status" value="4"/>
</dbReference>
<dbReference type="Pfam" id="PF13585">
    <property type="entry name" value="CHU_C"/>
    <property type="match status" value="1"/>
</dbReference>
<keyword evidence="4" id="KW-1185">Reference proteome</keyword>
<name>A0A6N9NHP8_9FLAO</name>
<dbReference type="EMBL" id="WWNE01000007">
    <property type="protein sequence ID" value="NBG66198.1"/>
    <property type="molecule type" value="Genomic_DNA"/>
</dbReference>
<organism evidence="3 4">
    <name type="scientific">Acidiluteibacter ferrifornacis</name>
    <dbReference type="NCBI Taxonomy" id="2692424"/>
    <lineage>
        <taxon>Bacteria</taxon>
        <taxon>Pseudomonadati</taxon>
        <taxon>Bacteroidota</taxon>
        <taxon>Flavobacteriia</taxon>
        <taxon>Flavobacteriales</taxon>
        <taxon>Cryomorphaceae</taxon>
        <taxon>Acidiluteibacter</taxon>
    </lineage>
</organism>
<evidence type="ECO:0000259" key="2">
    <source>
        <dbReference type="PROSITE" id="PS50825"/>
    </source>
</evidence>
<dbReference type="Gene3D" id="2.60.40.740">
    <property type="match status" value="4"/>
</dbReference>
<dbReference type="InterPro" id="IPR013783">
    <property type="entry name" value="Ig-like_fold"/>
</dbReference>
<protein>
    <submittedName>
        <fullName evidence="3">HYR domain-containing protein</fullName>
    </submittedName>
</protein>
<sequence length="1869" mass="190405">IGANTVTLTVTDGSSNTATAVSSVTVADTTAPSAIAQNITVYLDGSGNASITASDIDNGSTDNCSSVSLSASKTAFTCSDIGTNSVSLTVTDGSSNTATAVSTVTVADTTTPIASAQNITVYLDGSGNASITASDIDNGSTDNCSSVSLSASKTAFTCSDIGTNSVTLTVIDAGSNTATAVSTVTVLDTITPSWANTSITNPLSCFGDSNGQLSASATGRTAPLSYSWSNSATSASISSLGAGTYTVTITDGNGCTDSASVILNEPSQLVSSISVDSNASCNAVADGGASIVASGGTTPYSYVWSNAATTLSITGISSGTYTATITDANGCSTSSFATITEPSTLTATSVVDSNVSCSGFADGGATASATGGTTPYTYVWSNAANTASITGVSAGTYTITITDLNGCTATSSATITQPSSITTSIVVDSIPDCVTSTNGQATATATGGVAPYTYLWSNSSTNNTISGVASGTYTITVTDMNGCTLSSSTTITILDTIKPNAVAKNLTIYLDASGSASITAADIDNGSSDNCSAITLAIDSSTFDCSEVGNNTINFYVTDGNSNIDSTTAIVNVLDTIKPIAIAKNITVYLDALGSASITAADIDNGSSDNCSAITLVVDSSNFDCTDVGQKTVNLIVIDANANSSSATATVTVLDTLNPTVVAQNITVYLDANGTASVTTADIDNGSSDNCSAITLSLDSTNFDCSEVGTNPVKLYVTDANANVDSAVATVTVLDTIHPTAIAQNITVYLDGSGSASITAADIDNGSADNCSSISLAIDSSNFDCTKIGANPVLLTVTDASANVSSASATVTVLDTLNPTIITQNITVYLDVNGTASISTSDIDNGSSDNCSTITLSLDSTNFDCSEVGANTVKLYAVDANANIDSANATVTVLDTINPTVVAQNLTVYLDASGNATITAADIDNGSSDNCSAITLSLDSTNFDCSEVGTNPVKLYVTDANANVDSAVATVTVLDTIHPTAIAQNITVYLDGSGSASITAADIDNGSADNCSSISLAIDSSNFDCSNVGANPVKLTVTDASSNIASTSVVVTVLDTLNPTIITQNITVYLDVNGTASITPADIDNGSADNCAAITLTIDSANFDCSEVGANTVKLYAVDANANIDSATATVTVLDTLNPTVVAQNITVYLDANGTASITAADIDNGSSDNCSTITLSLDSTNFDCSEVGANPVKLYVTDANSNVDSAIATVTVLDTLNPIVIAQNITVYLDASGSATISTTDIDNGSSDNCSAITLTLDSTQFDCAETGANTIKLYAVDAYSNIDSATSMVTVLDTLIPTISGCPANIAVNTDANSCDAMVFWTAPTASDNCMVDSLVSNFTPGSTFPIGVTTVTYISYDPSMNTDTCQFTITVTDNEDPVIANIPAAISVNNDAANCSAIVNWTIPTATDNCTLDSLVGNYTPGDVFPVGTTTVTYIAYDPEMNTDTINFDITVSDNEAPVISCQADTSTCDPIVNYTTPTASDNCPSVTVTQISGLASGTAFPFGVTTNTFVAEDDAGNKDTCSFTVTVFEIPSVANAGVDINICEPTYALSADTITIGNGSWTSPDATINFADNTAPSTTVSNLKRGDNLLIWTVTNGVCNPQIDTVIVTFDNEPTTADAGEDITLCEVNITPLDANTPLIGNGVWSVLSGNGQFANINDPTTEVEIPDNSFNSFIWTISNGTCASSSDTIHVKAASNPTANAGDTISIYKDDGVQLNVESDSTELTYVWTPSFSIEGSNTIQSPFARPAETTAYTVVVTSADGCFGTDRVVVIVSDLLKIPTAFTPDGDGVNDTWDIKNTEEFAAVEVIVYNGNGNEVFSSTNYESWDGKYEGKDLEVGSYYFVVKTTDKAGKNSVKTGIVSILR</sequence>
<dbReference type="InterPro" id="IPR003410">
    <property type="entry name" value="HYR_dom"/>
</dbReference>
<reference evidence="3 4" key="1">
    <citation type="submission" date="2019-12" db="EMBL/GenBank/DDBJ databases">
        <authorList>
            <person name="Zhao J."/>
        </authorList>
    </citation>
    <scope>NUCLEOTIDE SEQUENCE [LARGE SCALE GENOMIC DNA]</scope>
    <source>
        <strain evidence="3 4">S-15</strain>
    </source>
</reference>
<feature type="non-terminal residue" evidence="3">
    <location>
        <position position="1"/>
    </location>
</feature>
<proteinExistence type="predicted"/>
<dbReference type="PROSITE" id="PS50825">
    <property type="entry name" value="HYR"/>
    <property type="match status" value="3"/>
</dbReference>
<feature type="domain" description="HYR" evidence="2">
    <location>
        <begin position="1377"/>
        <end position="1457"/>
    </location>
</feature>
<feature type="domain" description="HYR" evidence="2">
    <location>
        <begin position="1458"/>
        <end position="1533"/>
    </location>
</feature>
<keyword evidence="1" id="KW-0677">Repeat</keyword>
<evidence type="ECO:0000313" key="4">
    <source>
        <dbReference type="Proteomes" id="UP000470771"/>
    </source>
</evidence>
<dbReference type="Gene3D" id="2.60.40.10">
    <property type="entry name" value="Immunoglobulins"/>
    <property type="match status" value="3"/>
</dbReference>
<dbReference type="PANTHER" id="PTHR24273">
    <property type="entry name" value="FI04643P-RELATED"/>
    <property type="match status" value="1"/>
</dbReference>
<comment type="caution">
    <text evidence="3">The sequence shown here is derived from an EMBL/GenBank/DDBJ whole genome shotgun (WGS) entry which is preliminary data.</text>
</comment>
<evidence type="ECO:0000313" key="3">
    <source>
        <dbReference type="EMBL" id="NBG66198.1"/>
    </source>
</evidence>
<dbReference type="InterPro" id="IPR026341">
    <property type="entry name" value="T9SS_type_B"/>
</dbReference>
<dbReference type="InterPro" id="IPR025667">
    <property type="entry name" value="SprB_repeat"/>
</dbReference>
<dbReference type="NCBIfam" id="TIGR04131">
    <property type="entry name" value="Bac_Flav_CTERM"/>
    <property type="match status" value="1"/>
</dbReference>
<feature type="domain" description="HYR" evidence="2">
    <location>
        <begin position="1294"/>
        <end position="1376"/>
    </location>
</feature>
<evidence type="ECO:0000256" key="1">
    <source>
        <dbReference type="ARBA" id="ARBA00022737"/>
    </source>
</evidence>
<gene>
    <name evidence="3" type="ORF">GQN54_08705</name>
</gene>